<evidence type="ECO:0000313" key="2">
    <source>
        <dbReference type="Proteomes" id="UP000325113"/>
    </source>
</evidence>
<gene>
    <name evidence="1" type="ORF">FNF31_05718</name>
</gene>
<proteinExistence type="predicted"/>
<organism evidence="1 2">
    <name type="scientific">Cafeteria roenbergensis</name>
    <name type="common">Marine flagellate</name>
    <dbReference type="NCBI Taxonomy" id="33653"/>
    <lineage>
        <taxon>Eukaryota</taxon>
        <taxon>Sar</taxon>
        <taxon>Stramenopiles</taxon>
        <taxon>Bigyra</taxon>
        <taxon>Opalozoa</taxon>
        <taxon>Bicosoecida</taxon>
        <taxon>Cafeteriaceae</taxon>
        <taxon>Cafeteria</taxon>
    </lineage>
</organism>
<comment type="caution">
    <text evidence="1">The sequence shown here is derived from an EMBL/GenBank/DDBJ whole genome shotgun (WGS) entry which is preliminary data.</text>
</comment>
<dbReference type="Proteomes" id="UP000325113">
    <property type="component" value="Unassembled WGS sequence"/>
</dbReference>
<accession>A0A5A8D0B1</accession>
<evidence type="ECO:0000313" key="1">
    <source>
        <dbReference type="EMBL" id="KAA0157820.1"/>
    </source>
</evidence>
<protein>
    <submittedName>
        <fullName evidence="1">Uncharacterized protein</fullName>
    </submittedName>
</protein>
<dbReference type="EMBL" id="VLTM01000076">
    <property type="protein sequence ID" value="KAA0157820.1"/>
    <property type="molecule type" value="Genomic_DNA"/>
</dbReference>
<name>A0A5A8D0B1_CAFRO</name>
<sequence>MCDVTNTNTNDLVGEWVEVVIRGRVRLGVSRGAVVSPSASVSWLADGVDRVANATGSSASVEVLVAEVVPPSAALSTSGPVDAGDLVTTTVVVGHSGASNATAFGLTYVVEMLGSVEAGETLHPSVSVTWRSHPTEVSRAQNTTVASDSVVALTIRSPVVSVGVQTDDASPGNTTALRGQVVEYSVRVPIPEGVTASARVDWSAATSGWPGDALEDLSIVSVSSSSGAVTTSCAGSGGSLGWLASSGRSVVRARSVSVDMCDVTNTNTNDLVGEWVEVVIRGRVLVAEVVPPSATLSTSGPVDAGDLVTTTVVVGHSGASNATAFGLTVRDAGLVAGGIVSGSARYSLLSVAVNGTAVPGASVGTSSWGFGDAVVELPPLPAGSVSVVEYVVEMLGSVEAGETLHPSVSVTWRSHPTEVSRAQNSTVSGNNSLLLAIARPTVSLNLVPDLVVSSNFSVVSIGSRVNVSLVLAFPAGSTSDLTVDVNLSSSSGSFLVFDSSPLVALESGVDCRFGGKLFNLTMLTSEALRVSFCQLGTPGALPQAVTMIFASVIADVPSAQPGSFASATAQLKSTSALDSSPSPQILTVWLPQLVATVEAPLLALRDGGDEVCWNALLNAQVETLSVDLEFFVKDVASANRGAMFAFQASMHSLGEQLASADVSFAIVEPALLPLSVAPLAVTGVDAMDSIPVSVQLTLQALADGLAFNSTLFESEVISGRYVPEDVQFSGAQAVQLASLSSLDRAALSTPLLMLGMGQSPLQLGGGANFTFGANFSLDIESNDVTTMLTSANFFSHFNLTRARRYTAVAAAGPVFAHAIPVLGVSFSGDRAGGSAIVQGDSVVVAGEVALPNALSSASTLTVFFTVSGHITFGDAAAVSVTASDQHVQSNCSGVFAPLSLLPPGNTYVDGTTIVVALCTLQNSQNSLGVSEATRIEASFPVQGGVAGSSVVATVNFTSLLVPGINITSDALTLTAPSLALSNTTVEVPRLAVDGGDLIDVIFSIFHDANSSSDAFSPTLVDLNFAASQYAVDSVEVDGVRVESVNNSAAAARLNVIPLGATRSVGVSSSVDLVAMAAPASAAFRPSIAAASVSPAAVDMVDVNDILPAYGLQPGRRSTWTNNRTTGPLEYLDIVPLDAGDPFVSFLELGHLSNSTASAWNLTFSSDLLSLVAALSPPEVSVNTSQSVDGGDVVTISATVAHTVNSNAPAFGLTVRDAGLVAGGIVSGSARYSLLSVAVNGTAVPGASVGTSSWGFGDAVVELPPLPAGSVSVVEYVVEMLGSVEAGETLHPNVSVTWRSHPTEVSRAQNTTVASDSVVALTIRSPVVSVGVQTDDASPGNTTALRGQVVEYSVRVPIPEGVTASARVDWSAATSGWPGDALEDLSIVSVSSSSGAVTTSCAGSGGSLGWLASSGRSVVRARSVSVDMCDVTNTNTNDLVGEWVEVVIRGRVRLGVSRGAVVSPSASVSWLADGVDRVANATGSSASVEVLVAEVVPPSAALSTSGPVDAGDLVTTTVVVGHSGASNATAFGLTVRDAGLVAGGIVSGSARYSLLSVAVNGTAVPGASVGTSSWGFGDAVVELPPLPAGSVSVVEYVVEMLGSVEAGRRCTPTYGRRVPGNTTALRGQVVEYSVRVPIPEGVTASARVDWSAATSGWPGDALEDLSIVSVSSSSGAVTTSCAGSGGSLGWLASSGRSVVRARSVSVDMCDVTNTNTNDLVGEWVEVVIRGRVRLGVSRGAVVSPSASVSWLADGVDRVANATGSSASVEVLVAEVVPPSAALSTSGPVDAGDLVTTTVVVGHSGASNATAFGLTVRDAGLVAGGIVSGSARYSLLSVAVNGTAVPGASVGTSSWGFGDAVVELPPLPAGSVSVVEYVVEMLGSVEAGETLHPNVSVTWRSHPTEVSRAQNTTVASDSVVALTIRSPVVSVGVQTDDASPGNTTALRGQVVEYSVRVPIPEGVTASARVDWSAATSGWPGDALGDLSIVSVSSSSGAVTTSCAGSGGSLGWLASSGRSVVRARSVSVDMCDVTNTNTNDLVGEWVEVVIRGRVRLGVSRGAVVSPSASVSWLADGVDRVANATGSSASVEVLVAEVVPPSATLSTSGPVDAGDLVTTTVVVGHSGASNATAFGPDCARRRAGAGGIVSGSARYSLLSVAVNGTAVPGASVGTSSWGFGDAVVELPPLPAGSVSVVEYVVEMLGAWRPGRRCTPTCR</sequence>
<reference evidence="1 2" key="1">
    <citation type="submission" date="2019-07" db="EMBL/GenBank/DDBJ databases">
        <title>Genomes of Cafeteria roenbergensis.</title>
        <authorList>
            <person name="Fischer M.G."/>
            <person name="Hackl T."/>
            <person name="Roman M."/>
        </authorList>
    </citation>
    <scope>NUCLEOTIDE SEQUENCE [LARGE SCALE GENOMIC DNA]</scope>
    <source>
        <strain evidence="1 2">Cflag</strain>
    </source>
</reference>